<dbReference type="Proteomes" id="UP001500748">
    <property type="component" value="Unassembled WGS sequence"/>
</dbReference>
<gene>
    <name evidence="2" type="ORF">GCM10022423_01070</name>
</gene>
<dbReference type="RefSeq" id="WP_345138791.1">
    <property type="nucleotide sequence ID" value="NZ_BAABDU010000001.1"/>
</dbReference>
<name>A0ABP7G5H2_9FLAO</name>
<organism evidence="2 3">
    <name type="scientific">Flavobacterium ginsengiterrae</name>
    <dbReference type="NCBI Taxonomy" id="871695"/>
    <lineage>
        <taxon>Bacteria</taxon>
        <taxon>Pseudomonadati</taxon>
        <taxon>Bacteroidota</taxon>
        <taxon>Flavobacteriia</taxon>
        <taxon>Flavobacteriales</taxon>
        <taxon>Flavobacteriaceae</taxon>
        <taxon>Flavobacterium</taxon>
    </lineage>
</organism>
<dbReference type="EMBL" id="BAABDU010000001">
    <property type="protein sequence ID" value="GAA3755020.1"/>
    <property type="molecule type" value="Genomic_DNA"/>
</dbReference>
<dbReference type="PANTHER" id="PTHR47756">
    <property type="entry name" value="BLL6612 PROTEIN-RELATED"/>
    <property type="match status" value="1"/>
</dbReference>
<dbReference type="Pfam" id="PF20239">
    <property type="entry name" value="DUF6596"/>
    <property type="match status" value="1"/>
</dbReference>
<dbReference type="InterPro" id="IPR013325">
    <property type="entry name" value="RNA_pol_sigma_r2"/>
</dbReference>
<reference evidence="3" key="1">
    <citation type="journal article" date="2019" name="Int. J. Syst. Evol. Microbiol.">
        <title>The Global Catalogue of Microorganisms (GCM) 10K type strain sequencing project: providing services to taxonomists for standard genome sequencing and annotation.</title>
        <authorList>
            <consortium name="The Broad Institute Genomics Platform"/>
            <consortium name="The Broad Institute Genome Sequencing Center for Infectious Disease"/>
            <person name="Wu L."/>
            <person name="Ma J."/>
        </authorList>
    </citation>
    <scope>NUCLEOTIDE SEQUENCE [LARGE SCALE GENOMIC DNA]</scope>
    <source>
        <strain evidence="3">JCM 17337</strain>
    </source>
</reference>
<evidence type="ECO:0000259" key="1">
    <source>
        <dbReference type="Pfam" id="PF20239"/>
    </source>
</evidence>
<dbReference type="InterPro" id="IPR046531">
    <property type="entry name" value="DUF6596"/>
</dbReference>
<sequence>MNDSVFQKDQTDYRALSGRLFSALLSRFGTDYISEIEDAVQNSFLKSLKISDHKKKPDNLENWLFIVARNDVLNQIKAKKEKHDTDGFLPEQGDQPADQQKDLRLQTILFIASMDIISAQSKIIFILKNIFGLSVAEIHSCTLLSEEAIYKSAGRTRKSIRQQYHSKPIDLHFIGKKKETAIIGEEILYSVFNIGFDSFSEKTQDIVNIDLCLEVFSLARLLLNEFKLDSTSNLLAVFSLHTARIPAKIENGKLIPFFDQNRSKWNAELFQLGVLYLKKPKIETRFYIEALIALKYMTVETFGENDWNDIINLYKLLQRISPSPIVKLNYCYCLSKTGNTKAALEMLAEVEKELPDRHVYFNIIKAKIMSETNPAESADLFNSVVNDLNQKIRKEHLLENELIRL</sequence>
<evidence type="ECO:0000313" key="3">
    <source>
        <dbReference type="Proteomes" id="UP001500748"/>
    </source>
</evidence>
<accession>A0ABP7G5H2</accession>
<protein>
    <submittedName>
        <fullName evidence="2">Sigma factor</fullName>
    </submittedName>
</protein>
<feature type="domain" description="DUF6596" evidence="1">
    <location>
        <begin position="186"/>
        <end position="279"/>
    </location>
</feature>
<keyword evidence="3" id="KW-1185">Reference proteome</keyword>
<evidence type="ECO:0000313" key="2">
    <source>
        <dbReference type="EMBL" id="GAA3755020.1"/>
    </source>
</evidence>
<dbReference type="Gene3D" id="1.10.1740.10">
    <property type="match status" value="1"/>
</dbReference>
<proteinExistence type="predicted"/>
<dbReference type="SUPFAM" id="SSF88946">
    <property type="entry name" value="Sigma2 domain of RNA polymerase sigma factors"/>
    <property type="match status" value="1"/>
</dbReference>
<dbReference type="PANTHER" id="PTHR47756:SF2">
    <property type="entry name" value="BLL6612 PROTEIN"/>
    <property type="match status" value="1"/>
</dbReference>
<comment type="caution">
    <text evidence="2">The sequence shown here is derived from an EMBL/GenBank/DDBJ whole genome shotgun (WGS) entry which is preliminary data.</text>
</comment>